<keyword evidence="2" id="KW-1185">Reference proteome</keyword>
<evidence type="ECO:0000313" key="1">
    <source>
        <dbReference type="EMBL" id="EPQ52926.1"/>
    </source>
</evidence>
<dbReference type="EMBL" id="KB469306">
    <property type="protein sequence ID" value="EPQ52926.1"/>
    <property type="molecule type" value="Genomic_DNA"/>
</dbReference>
<name>S7PZ52_GLOTA</name>
<protein>
    <submittedName>
        <fullName evidence="1">Uncharacterized protein</fullName>
    </submittedName>
</protein>
<sequence>MEFAGIYSRGDLVELVPEPLGLKVHYERRIAAGIDDVAVMPFKGKDDVAIDVRFEANDELALAEETDAAALRIDELERRTELVVTRGVDDGEARKEDTGVDERELEILVATVVDELRTTELLLAAVARADDSGRD</sequence>
<organism evidence="1 2">
    <name type="scientific">Gloeophyllum trabeum (strain ATCC 11539 / FP-39264 / Madison 617)</name>
    <name type="common">Brown rot fungus</name>
    <dbReference type="NCBI Taxonomy" id="670483"/>
    <lineage>
        <taxon>Eukaryota</taxon>
        <taxon>Fungi</taxon>
        <taxon>Dikarya</taxon>
        <taxon>Basidiomycota</taxon>
        <taxon>Agaricomycotina</taxon>
        <taxon>Agaricomycetes</taxon>
        <taxon>Gloeophyllales</taxon>
        <taxon>Gloeophyllaceae</taxon>
        <taxon>Gloeophyllum</taxon>
    </lineage>
</organism>
<dbReference type="GeneID" id="19302268"/>
<dbReference type="HOGENOM" id="CLU_1885983_0_0_1"/>
<reference evidence="1 2" key="1">
    <citation type="journal article" date="2012" name="Science">
        <title>The Paleozoic origin of enzymatic lignin decomposition reconstructed from 31 fungal genomes.</title>
        <authorList>
            <person name="Floudas D."/>
            <person name="Binder M."/>
            <person name="Riley R."/>
            <person name="Barry K."/>
            <person name="Blanchette R.A."/>
            <person name="Henrissat B."/>
            <person name="Martinez A.T."/>
            <person name="Otillar R."/>
            <person name="Spatafora J.W."/>
            <person name="Yadav J.S."/>
            <person name="Aerts A."/>
            <person name="Benoit I."/>
            <person name="Boyd A."/>
            <person name="Carlson A."/>
            <person name="Copeland A."/>
            <person name="Coutinho P.M."/>
            <person name="de Vries R.P."/>
            <person name="Ferreira P."/>
            <person name="Findley K."/>
            <person name="Foster B."/>
            <person name="Gaskell J."/>
            <person name="Glotzer D."/>
            <person name="Gorecki P."/>
            <person name="Heitman J."/>
            <person name="Hesse C."/>
            <person name="Hori C."/>
            <person name="Igarashi K."/>
            <person name="Jurgens J.A."/>
            <person name="Kallen N."/>
            <person name="Kersten P."/>
            <person name="Kohler A."/>
            <person name="Kuees U."/>
            <person name="Kumar T.K.A."/>
            <person name="Kuo A."/>
            <person name="LaButti K."/>
            <person name="Larrondo L.F."/>
            <person name="Lindquist E."/>
            <person name="Ling A."/>
            <person name="Lombard V."/>
            <person name="Lucas S."/>
            <person name="Lundell T."/>
            <person name="Martin R."/>
            <person name="McLaughlin D.J."/>
            <person name="Morgenstern I."/>
            <person name="Morin E."/>
            <person name="Murat C."/>
            <person name="Nagy L.G."/>
            <person name="Nolan M."/>
            <person name="Ohm R.A."/>
            <person name="Patyshakuliyeva A."/>
            <person name="Rokas A."/>
            <person name="Ruiz-Duenas F.J."/>
            <person name="Sabat G."/>
            <person name="Salamov A."/>
            <person name="Samejima M."/>
            <person name="Schmutz J."/>
            <person name="Slot J.C."/>
            <person name="St John F."/>
            <person name="Stenlid J."/>
            <person name="Sun H."/>
            <person name="Sun S."/>
            <person name="Syed K."/>
            <person name="Tsang A."/>
            <person name="Wiebenga A."/>
            <person name="Young D."/>
            <person name="Pisabarro A."/>
            <person name="Eastwood D.C."/>
            <person name="Martin F."/>
            <person name="Cullen D."/>
            <person name="Grigoriev I.V."/>
            <person name="Hibbett D.S."/>
        </authorList>
    </citation>
    <scope>NUCLEOTIDE SEQUENCE [LARGE SCALE GENOMIC DNA]</scope>
    <source>
        <strain evidence="1 2">ATCC 11539</strain>
    </source>
</reference>
<proteinExistence type="predicted"/>
<dbReference type="AlphaFoldDB" id="S7PZ52"/>
<gene>
    <name evidence="1" type="ORF">GLOTRDRAFT_131216</name>
</gene>
<dbReference type="Proteomes" id="UP000030669">
    <property type="component" value="Unassembled WGS sequence"/>
</dbReference>
<dbReference type="RefSeq" id="XP_007868262.1">
    <property type="nucleotide sequence ID" value="XM_007870071.1"/>
</dbReference>
<dbReference type="KEGG" id="gtr:GLOTRDRAFT_131216"/>
<evidence type="ECO:0000313" key="2">
    <source>
        <dbReference type="Proteomes" id="UP000030669"/>
    </source>
</evidence>
<accession>S7PZ52</accession>